<keyword evidence="2" id="KW-1185">Reference proteome</keyword>
<evidence type="ECO:0000313" key="1">
    <source>
        <dbReference type="EMBL" id="KIM29372.1"/>
    </source>
</evidence>
<gene>
    <name evidence="1" type="ORF">M408DRAFT_122824</name>
</gene>
<protein>
    <submittedName>
        <fullName evidence="1">Uncharacterized protein</fullName>
    </submittedName>
</protein>
<organism evidence="1 2">
    <name type="scientific">Serendipita vermifera MAFF 305830</name>
    <dbReference type="NCBI Taxonomy" id="933852"/>
    <lineage>
        <taxon>Eukaryota</taxon>
        <taxon>Fungi</taxon>
        <taxon>Dikarya</taxon>
        <taxon>Basidiomycota</taxon>
        <taxon>Agaricomycotina</taxon>
        <taxon>Agaricomycetes</taxon>
        <taxon>Sebacinales</taxon>
        <taxon>Serendipitaceae</taxon>
        <taxon>Serendipita</taxon>
    </lineage>
</organism>
<dbReference type="HOGENOM" id="CLU_2374110_0_0_1"/>
<reference evidence="2" key="2">
    <citation type="submission" date="2015-01" db="EMBL/GenBank/DDBJ databases">
        <title>Evolutionary Origins and Diversification of the Mycorrhizal Mutualists.</title>
        <authorList>
            <consortium name="DOE Joint Genome Institute"/>
            <consortium name="Mycorrhizal Genomics Consortium"/>
            <person name="Kohler A."/>
            <person name="Kuo A."/>
            <person name="Nagy L.G."/>
            <person name="Floudas D."/>
            <person name="Copeland A."/>
            <person name="Barry K.W."/>
            <person name="Cichocki N."/>
            <person name="Veneault-Fourrey C."/>
            <person name="LaButti K."/>
            <person name="Lindquist E.A."/>
            <person name="Lipzen A."/>
            <person name="Lundell T."/>
            <person name="Morin E."/>
            <person name="Murat C."/>
            <person name="Riley R."/>
            <person name="Ohm R."/>
            <person name="Sun H."/>
            <person name="Tunlid A."/>
            <person name="Henrissat B."/>
            <person name="Grigoriev I.V."/>
            <person name="Hibbett D.S."/>
            <person name="Martin F."/>
        </authorList>
    </citation>
    <scope>NUCLEOTIDE SEQUENCE [LARGE SCALE GENOMIC DNA]</scope>
    <source>
        <strain evidence="2">MAFF 305830</strain>
    </source>
</reference>
<name>A0A0C2XJY0_SERVB</name>
<sequence>MPPKGRHDPNPVEGGEEYAWWICLERHVLILRSWCSVCTWCWWHQSLLGVLTYSAVHFSTGFHLGRLVIQDRGRDWAWQSHPNCRCFGGEIGIFG</sequence>
<accession>A0A0C2XJY0</accession>
<dbReference type="EMBL" id="KN824289">
    <property type="protein sequence ID" value="KIM29372.1"/>
    <property type="molecule type" value="Genomic_DNA"/>
</dbReference>
<proteinExistence type="predicted"/>
<dbReference type="AlphaFoldDB" id="A0A0C2XJY0"/>
<evidence type="ECO:0000313" key="2">
    <source>
        <dbReference type="Proteomes" id="UP000054097"/>
    </source>
</evidence>
<dbReference type="Proteomes" id="UP000054097">
    <property type="component" value="Unassembled WGS sequence"/>
</dbReference>
<reference evidence="1 2" key="1">
    <citation type="submission" date="2014-04" db="EMBL/GenBank/DDBJ databases">
        <authorList>
            <consortium name="DOE Joint Genome Institute"/>
            <person name="Kuo A."/>
            <person name="Zuccaro A."/>
            <person name="Kohler A."/>
            <person name="Nagy L.G."/>
            <person name="Floudas D."/>
            <person name="Copeland A."/>
            <person name="Barry K.W."/>
            <person name="Cichocki N."/>
            <person name="Veneault-Fourrey C."/>
            <person name="LaButti K."/>
            <person name="Lindquist E.A."/>
            <person name="Lipzen A."/>
            <person name="Lundell T."/>
            <person name="Morin E."/>
            <person name="Murat C."/>
            <person name="Sun H."/>
            <person name="Tunlid A."/>
            <person name="Henrissat B."/>
            <person name="Grigoriev I.V."/>
            <person name="Hibbett D.S."/>
            <person name="Martin F."/>
            <person name="Nordberg H.P."/>
            <person name="Cantor M.N."/>
            <person name="Hua S.X."/>
        </authorList>
    </citation>
    <scope>NUCLEOTIDE SEQUENCE [LARGE SCALE GENOMIC DNA]</scope>
    <source>
        <strain evidence="1 2">MAFF 305830</strain>
    </source>
</reference>